<reference evidence="1 2" key="1">
    <citation type="submission" date="2019-04" db="EMBL/GenBank/DDBJ databases">
        <title>Friends and foes A comparative genomics study of 23 Aspergillus species from section Flavi.</title>
        <authorList>
            <consortium name="DOE Joint Genome Institute"/>
            <person name="Kjaerbolling I."/>
            <person name="Vesth T."/>
            <person name="Frisvad J.C."/>
            <person name="Nybo J.L."/>
            <person name="Theobald S."/>
            <person name="Kildgaard S."/>
            <person name="Isbrandt T."/>
            <person name="Kuo A."/>
            <person name="Sato A."/>
            <person name="Lyhne E.K."/>
            <person name="Kogle M.E."/>
            <person name="Wiebenga A."/>
            <person name="Kun R.S."/>
            <person name="Lubbers R.J."/>
            <person name="Makela M.R."/>
            <person name="Barry K."/>
            <person name="Chovatia M."/>
            <person name="Clum A."/>
            <person name="Daum C."/>
            <person name="Haridas S."/>
            <person name="He G."/>
            <person name="LaButti K."/>
            <person name="Lipzen A."/>
            <person name="Mondo S."/>
            <person name="Riley R."/>
            <person name="Salamov A."/>
            <person name="Simmons B.A."/>
            <person name="Magnuson J.K."/>
            <person name="Henrissat B."/>
            <person name="Mortensen U.H."/>
            <person name="Larsen T.O."/>
            <person name="Devries R.P."/>
            <person name="Grigoriev I.V."/>
            <person name="Machida M."/>
            <person name="Baker S.E."/>
            <person name="Andersen M.R."/>
        </authorList>
    </citation>
    <scope>NUCLEOTIDE SEQUENCE [LARGE SCALE GENOMIC DNA]</scope>
    <source>
        <strain evidence="1 2">CBS 117626</strain>
    </source>
</reference>
<dbReference type="OrthoDB" id="4507345at2759"/>
<evidence type="ECO:0000313" key="1">
    <source>
        <dbReference type="EMBL" id="KAE8158141.1"/>
    </source>
</evidence>
<gene>
    <name evidence="1" type="ORF">BDV40DRAFT_304499</name>
</gene>
<protein>
    <submittedName>
        <fullName evidence="1">Uncharacterized protein</fullName>
    </submittedName>
</protein>
<sequence length="257" mass="28444">MSILTSYTAVPEPLLRPGSKTGRSRIQGEILSDDQVIEWKGLAARIRAVSIASFGPPPPLNHAVPVDNEHYVVATEAGVAARINGRMLDPLGRLFAYQGHRLRFADRATGQKAIKGFEPDCIVQISADDGTCRVPGEFKTPWTTDLSDLDPDDELQVLAQIAGYMNAYSCRFGFVCTYDAVILLKRVGTYRFMVSEPFKAIQPSSGASRNPQISATEALWWVALQARSNWKWTGPAADPNNLLDGSFILWHNLRNRR</sequence>
<accession>A0A5N6UJ87</accession>
<evidence type="ECO:0000313" key="2">
    <source>
        <dbReference type="Proteomes" id="UP000326950"/>
    </source>
</evidence>
<dbReference type="EMBL" id="ML738703">
    <property type="protein sequence ID" value="KAE8158141.1"/>
    <property type="molecule type" value="Genomic_DNA"/>
</dbReference>
<keyword evidence="2" id="KW-1185">Reference proteome</keyword>
<dbReference type="AlphaFoldDB" id="A0A5N6UJ87"/>
<organism evidence="1 2">
    <name type="scientific">Aspergillus tamarii</name>
    <dbReference type="NCBI Taxonomy" id="41984"/>
    <lineage>
        <taxon>Eukaryota</taxon>
        <taxon>Fungi</taxon>
        <taxon>Dikarya</taxon>
        <taxon>Ascomycota</taxon>
        <taxon>Pezizomycotina</taxon>
        <taxon>Eurotiomycetes</taxon>
        <taxon>Eurotiomycetidae</taxon>
        <taxon>Eurotiales</taxon>
        <taxon>Aspergillaceae</taxon>
        <taxon>Aspergillus</taxon>
        <taxon>Aspergillus subgen. Circumdati</taxon>
    </lineage>
</organism>
<dbReference type="Proteomes" id="UP000326950">
    <property type="component" value="Unassembled WGS sequence"/>
</dbReference>
<name>A0A5N6UJ87_ASPTM</name>
<proteinExistence type="predicted"/>